<dbReference type="Proteomes" id="UP001144313">
    <property type="component" value="Unassembled WGS sequence"/>
</dbReference>
<evidence type="ECO:0000256" key="1">
    <source>
        <dbReference type="SAM" id="MobiDB-lite"/>
    </source>
</evidence>
<evidence type="ECO:0000313" key="3">
    <source>
        <dbReference type="EMBL" id="GLI42827.1"/>
    </source>
</evidence>
<feature type="chain" id="PRO_5040880979" evidence="2">
    <location>
        <begin position="26"/>
        <end position="224"/>
    </location>
</feature>
<accession>A0A9W6G9N0</accession>
<keyword evidence="2" id="KW-0732">Signal</keyword>
<keyword evidence="4" id="KW-1185">Reference proteome</keyword>
<comment type="caution">
    <text evidence="3">The sequence shown here is derived from an EMBL/GenBank/DDBJ whole genome shotgun (WGS) entry which is preliminary data.</text>
</comment>
<sequence length="224" mass="23648">MGHKTMQRLIPLAALLMLAACGQGAEDAGSDGTGSAADSSQSGDASDGPTVPSDQVVYQGMLTVLQGVERDAAELCGAVAESYPPQCGGLPVTGWSWDAVEHDEAQGVRWGSYLVTGTFDGKSFLLTEDPVPTSEIDMADYPELQYQEPEIGDPAEDLSAVELQAIADEITAEFPRYVYGGWADDQNGVALIDALLVTPELEAYAAEHFPADTVAFSSMLKPVE</sequence>
<proteinExistence type="predicted"/>
<organism evidence="3 4">
    <name type="scientific">Glycomyces algeriensis</name>
    <dbReference type="NCBI Taxonomy" id="256037"/>
    <lineage>
        <taxon>Bacteria</taxon>
        <taxon>Bacillati</taxon>
        <taxon>Actinomycetota</taxon>
        <taxon>Actinomycetes</taxon>
        <taxon>Glycomycetales</taxon>
        <taxon>Glycomycetaceae</taxon>
        <taxon>Glycomyces</taxon>
    </lineage>
</organism>
<protein>
    <submittedName>
        <fullName evidence="3">Uncharacterized protein</fullName>
    </submittedName>
</protein>
<feature type="compositionally biased region" description="Low complexity" evidence="1">
    <location>
        <begin position="33"/>
        <end position="48"/>
    </location>
</feature>
<feature type="signal peptide" evidence="2">
    <location>
        <begin position="1"/>
        <end position="25"/>
    </location>
</feature>
<evidence type="ECO:0000313" key="4">
    <source>
        <dbReference type="Proteomes" id="UP001144313"/>
    </source>
</evidence>
<reference evidence="3" key="1">
    <citation type="submission" date="2022-12" db="EMBL/GenBank/DDBJ databases">
        <title>Reference genome sequencing for broad-spectrum identification of bacterial and archaeal isolates by mass spectrometry.</title>
        <authorList>
            <person name="Sekiguchi Y."/>
            <person name="Tourlousse D.M."/>
        </authorList>
    </citation>
    <scope>NUCLEOTIDE SEQUENCE</scope>
    <source>
        <strain evidence="3">LLR39Z86</strain>
    </source>
</reference>
<dbReference type="EMBL" id="BSDT01000001">
    <property type="protein sequence ID" value="GLI42827.1"/>
    <property type="molecule type" value="Genomic_DNA"/>
</dbReference>
<evidence type="ECO:0000256" key="2">
    <source>
        <dbReference type="SAM" id="SignalP"/>
    </source>
</evidence>
<gene>
    <name evidence="3" type="ORF">GALLR39Z86_26770</name>
</gene>
<name>A0A9W6G9N0_9ACTN</name>
<feature type="region of interest" description="Disordered" evidence="1">
    <location>
        <begin position="27"/>
        <end position="53"/>
    </location>
</feature>
<dbReference type="PROSITE" id="PS51257">
    <property type="entry name" value="PROKAR_LIPOPROTEIN"/>
    <property type="match status" value="1"/>
</dbReference>
<dbReference type="AlphaFoldDB" id="A0A9W6G9N0"/>